<dbReference type="Gene3D" id="3.30.70.660">
    <property type="entry name" value="Pseudouridine synthase I, catalytic domain, C-terminal subdomain"/>
    <property type="match status" value="1"/>
</dbReference>
<proteinExistence type="inferred from homology"/>
<dbReference type="Pfam" id="PF01416">
    <property type="entry name" value="PseudoU_synth_1"/>
    <property type="match status" value="1"/>
</dbReference>
<feature type="region of interest" description="Disordered" evidence="4">
    <location>
        <begin position="492"/>
        <end position="523"/>
    </location>
</feature>
<dbReference type="PANTHER" id="PTHR11142">
    <property type="entry name" value="PSEUDOURIDYLATE SYNTHASE"/>
    <property type="match status" value="1"/>
</dbReference>
<dbReference type="GO" id="GO:0160154">
    <property type="term" value="F:tRNA pseudouridine(38/39) synthase activity"/>
    <property type="evidence" value="ECO:0007669"/>
    <property type="project" value="UniProtKB-EC"/>
</dbReference>
<dbReference type="InterPro" id="IPR001406">
    <property type="entry name" value="PsdUridine_synth_TruA"/>
</dbReference>
<evidence type="ECO:0000313" key="7">
    <source>
        <dbReference type="Proteomes" id="UP001151582"/>
    </source>
</evidence>
<dbReference type="Gene3D" id="3.30.70.580">
    <property type="entry name" value="Pseudouridine synthase I, catalytic domain, N-terminal subdomain"/>
    <property type="match status" value="1"/>
</dbReference>
<dbReference type="AlphaFoldDB" id="A0A9W8B3C2"/>
<evidence type="ECO:0000256" key="4">
    <source>
        <dbReference type="SAM" id="MobiDB-lite"/>
    </source>
</evidence>
<feature type="domain" description="Pseudouridine synthase I TruA alpha/beta" evidence="5">
    <location>
        <begin position="266"/>
        <end position="379"/>
    </location>
</feature>
<comment type="caution">
    <text evidence="6">The sequence shown here is derived from an EMBL/GenBank/DDBJ whole genome shotgun (WGS) entry which is preliminary data.</text>
</comment>
<keyword evidence="2" id="KW-0819">tRNA processing</keyword>
<dbReference type="InterPro" id="IPR020097">
    <property type="entry name" value="PsdUridine_synth_TruA_a/b_dom"/>
</dbReference>
<dbReference type="PANTHER" id="PTHR11142:SF5">
    <property type="entry name" value="TRNA PSEUDOURIDINE(38_39) SYNTHASE"/>
    <property type="match status" value="1"/>
</dbReference>
<dbReference type="GO" id="GO:1990481">
    <property type="term" value="P:mRNA pseudouridine synthesis"/>
    <property type="evidence" value="ECO:0007669"/>
    <property type="project" value="TreeGrafter"/>
</dbReference>
<evidence type="ECO:0000256" key="1">
    <source>
        <dbReference type="ARBA" id="ARBA00009375"/>
    </source>
</evidence>
<dbReference type="EC" id="5.4.99.45" evidence="6"/>
<protein>
    <submittedName>
        <fullName evidence="6">Pseudouridine synthase deg1</fullName>
        <ecNumber evidence="6">5.4.99.45</ecNumber>
    </submittedName>
</protein>
<organism evidence="6 7">
    <name type="scientific">Dimargaris verticillata</name>
    <dbReference type="NCBI Taxonomy" id="2761393"/>
    <lineage>
        <taxon>Eukaryota</taxon>
        <taxon>Fungi</taxon>
        <taxon>Fungi incertae sedis</taxon>
        <taxon>Zoopagomycota</taxon>
        <taxon>Kickxellomycotina</taxon>
        <taxon>Dimargaritomycetes</taxon>
        <taxon>Dimargaritales</taxon>
        <taxon>Dimargaritaceae</taxon>
        <taxon>Dimargaris</taxon>
    </lineage>
</organism>
<evidence type="ECO:0000256" key="2">
    <source>
        <dbReference type="ARBA" id="ARBA00022694"/>
    </source>
</evidence>
<evidence type="ECO:0000256" key="3">
    <source>
        <dbReference type="ARBA" id="ARBA00023235"/>
    </source>
</evidence>
<dbReference type="OrthoDB" id="25767at2759"/>
<dbReference type="GO" id="GO:0005634">
    <property type="term" value="C:nucleus"/>
    <property type="evidence" value="ECO:0007669"/>
    <property type="project" value="TreeGrafter"/>
</dbReference>
<dbReference type="SUPFAM" id="SSF55120">
    <property type="entry name" value="Pseudouridine synthase"/>
    <property type="match status" value="1"/>
</dbReference>
<dbReference type="Proteomes" id="UP001151582">
    <property type="component" value="Unassembled WGS sequence"/>
</dbReference>
<sequence>MAHANKPDYRTWSREALIARLDELEGQPAQSPTLPAANSPAARQPRAFDWSKHSRRRIALKVAYLGWDYYGVAAQGDQATVPTVEAKLFEALQQCRLIKGARQCRFSRCGRTDRGVSGLGQVMALDVRSAIPSDQIEAVVGGIHPLTSDDALVERARSQRLTAGGDEPLSRSAPQHLRKHWQAAAILGLTDLPAATTPWPTTALDQQELPYLRMLNRNLPADIRVLAWAPVPLGFDARFDCLWRHYKYFFSLDAHPRLDIARMRDAAQRFLGTHDFRYFCKLDPNKEVVNYQRTVLEIDITPVEPCGVAATAPWYQVDLRGSAFLWHQVRCMMSILFAVGQGLEDPSVVDWLLTVDPALGRPLYPLASELPLILYDAYYTPALAWQAHDGTNSHHALELNHRTWQTTWANLSTKAHIVQAGLGLMRQTMVPIALSTTRFDALSWEQRQALGGVPALLLLTGGGELQPMRDYQPLHQRKRLDNSSIHNERVCQRKARQDNPAMPTTVPLVGAKRKRPEPASEAN</sequence>
<dbReference type="HAMAP" id="MF_00171">
    <property type="entry name" value="TruA"/>
    <property type="match status" value="1"/>
</dbReference>
<dbReference type="GO" id="GO:0003723">
    <property type="term" value="F:RNA binding"/>
    <property type="evidence" value="ECO:0007669"/>
    <property type="project" value="InterPro"/>
</dbReference>
<comment type="similarity">
    <text evidence="1">Belongs to the tRNA pseudouridine synthase TruA family.</text>
</comment>
<dbReference type="GO" id="GO:0005737">
    <property type="term" value="C:cytoplasm"/>
    <property type="evidence" value="ECO:0007669"/>
    <property type="project" value="TreeGrafter"/>
</dbReference>
<name>A0A9W8B3C2_9FUNG</name>
<evidence type="ECO:0000259" key="5">
    <source>
        <dbReference type="Pfam" id="PF01416"/>
    </source>
</evidence>
<keyword evidence="7" id="KW-1185">Reference proteome</keyword>
<dbReference type="InterPro" id="IPR020103">
    <property type="entry name" value="PsdUridine_synth_cat_dom_sf"/>
</dbReference>
<feature type="region of interest" description="Disordered" evidence="4">
    <location>
        <begin position="28"/>
        <end position="48"/>
    </location>
</feature>
<evidence type="ECO:0000313" key="6">
    <source>
        <dbReference type="EMBL" id="KAJ1982839.1"/>
    </source>
</evidence>
<dbReference type="InterPro" id="IPR020095">
    <property type="entry name" value="PsdUridine_synth_TruA_C"/>
</dbReference>
<reference evidence="6" key="1">
    <citation type="submission" date="2022-07" db="EMBL/GenBank/DDBJ databases">
        <title>Phylogenomic reconstructions and comparative analyses of Kickxellomycotina fungi.</title>
        <authorList>
            <person name="Reynolds N.K."/>
            <person name="Stajich J.E."/>
            <person name="Barry K."/>
            <person name="Grigoriev I.V."/>
            <person name="Crous P."/>
            <person name="Smith M.E."/>
        </authorList>
    </citation>
    <scope>NUCLEOTIDE SEQUENCE</scope>
    <source>
        <strain evidence="6">RSA 567</strain>
    </source>
</reference>
<dbReference type="InterPro" id="IPR020094">
    <property type="entry name" value="TruA/RsuA/RluB/E/F_N"/>
</dbReference>
<accession>A0A9W8B3C2</accession>
<keyword evidence="3 6" id="KW-0413">Isomerase</keyword>
<dbReference type="GO" id="GO:0031119">
    <property type="term" value="P:tRNA pseudouridine synthesis"/>
    <property type="evidence" value="ECO:0007669"/>
    <property type="project" value="TreeGrafter"/>
</dbReference>
<dbReference type="EMBL" id="JANBQB010000078">
    <property type="protein sequence ID" value="KAJ1982839.1"/>
    <property type="molecule type" value="Genomic_DNA"/>
</dbReference>
<gene>
    <name evidence="6" type="primary">DEG1</name>
    <name evidence="6" type="ORF">H4R34_001568</name>
</gene>